<evidence type="ECO:0000313" key="1">
    <source>
        <dbReference type="EMBL" id="KAI4336667.1"/>
    </source>
</evidence>
<reference evidence="1 2" key="1">
    <citation type="journal article" date="2022" name="DNA Res.">
        <title>Chromosomal-level genome assembly of the orchid tree Bauhinia variegata (Leguminosae; Cercidoideae) supports the allotetraploid origin hypothesis of Bauhinia.</title>
        <authorList>
            <person name="Zhong Y."/>
            <person name="Chen Y."/>
            <person name="Zheng D."/>
            <person name="Pang J."/>
            <person name="Liu Y."/>
            <person name="Luo S."/>
            <person name="Meng S."/>
            <person name="Qian L."/>
            <person name="Wei D."/>
            <person name="Dai S."/>
            <person name="Zhou R."/>
        </authorList>
    </citation>
    <scope>NUCLEOTIDE SEQUENCE [LARGE SCALE GENOMIC DNA]</scope>
    <source>
        <strain evidence="1">BV-YZ2020</strain>
    </source>
</reference>
<evidence type="ECO:0000313" key="2">
    <source>
        <dbReference type="Proteomes" id="UP000828941"/>
    </source>
</evidence>
<sequence>MPAPKRQRKWSLLHVKEKRWDLLKKKRKSKEREEGWMRRFRSVSVLLNYSLNLLLDGLFRSELTTLLHNKIAKMEKVAAQVAAPIFIHQTLSSRFCETPAMAKKRDFTYATSPNFLHRQLQNPNDNWNPKGWDWDSARFVGKPLDAEILRLGTPTTTPSTTATTCTAADQTKKEERSSIVTNFNKTTAADDDEESLRLNLGGGLRFSTTEDPRPNKRARSGSPAGTSYPMCQVDNCKEDLSNAKDYHRRHKVCEVHSKSSKALVAKQMQRFCQQCSRFHPLSEFDEGKRSCRRRLAGHNRRRRKTQPEDVTSRILIPGNQDNATTGNLDIVNLLTAIARAQGKFEERTKICSQLPDRDQLVQILNRIHLPTDLATKFPNVGNFNGRATLSASAPDALALLSQKSSQSSDSEKSRSSGADQIMEPSLQTRQPLEFTSVGGERSSSSHQSPVDDSDCQVQDTQINLPLQLFGSSPEDESPPKLASLRKYFSSDSSNPVEERSPSSSPKKFTLQGVNGGVKSEKLSIGRNLSANKKAGESHDCDISLDLFRGLNSGIQPSSFQSAPFQAGYTSSGSDHSPPSLNSDVQDRTGRIMFKLFDKDPSHLPGTLRTQIYSWLSNSPSDMESYIRPGCVILSVYASMSSAAWEQLEGNFLQRVHSLIESSDSDLWKNGRLLAHTGSQLVSLKDGKTRLCKHWRTWRSPELISVSPLAIVGGQETSLLLKGRNLSTPGTKIHCTNMGCYSSEEVIGSAYPDRTYDEIKLDGFKVHNVFPSVLGRCFIEVENGFKGNSFPVIIADAKICKELRLLESEFDMGTNICDAISEEHANDFGRPRSRDEVLHFLNELGWLFQRKRSSYAHEVSDYSLERFKFLLLFAVERNCCTLVKTLLDMMVEKHLEGDWLSKGSVEMLNAAQLLNQAVKRRYTDMIDLLIQYSIPSMKDTSRKYVFPPNLEGPGGITPLHLAACTSGSEGVIDALTNDPLEIGLKCWESLIDANGQTPHTYAIMRNNHSYNSVVARKLADRRNSQVSVTIENEMEQSSLAIEQKPWFGSHGKQDQRSCAKCAIAAMHYNRRVPASQGLLHRPYVHSMLAIAAVCVCVCLFLRGAPDIGSVAPFKWESLDYGTM</sequence>
<dbReference type="Proteomes" id="UP000828941">
    <property type="component" value="Chromosome 6"/>
</dbReference>
<name>A0ACB9NKC8_BAUVA</name>
<comment type="caution">
    <text evidence="1">The sequence shown here is derived from an EMBL/GenBank/DDBJ whole genome shotgun (WGS) entry which is preliminary data.</text>
</comment>
<dbReference type="EMBL" id="CM039431">
    <property type="protein sequence ID" value="KAI4336667.1"/>
    <property type="molecule type" value="Genomic_DNA"/>
</dbReference>
<proteinExistence type="predicted"/>
<accession>A0ACB9NKC8</accession>
<keyword evidence="2" id="KW-1185">Reference proteome</keyword>
<organism evidence="1 2">
    <name type="scientific">Bauhinia variegata</name>
    <name type="common">Purple orchid tree</name>
    <name type="synonym">Phanera variegata</name>
    <dbReference type="NCBI Taxonomy" id="167791"/>
    <lineage>
        <taxon>Eukaryota</taxon>
        <taxon>Viridiplantae</taxon>
        <taxon>Streptophyta</taxon>
        <taxon>Embryophyta</taxon>
        <taxon>Tracheophyta</taxon>
        <taxon>Spermatophyta</taxon>
        <taxon>Magnoliopsida</taxon>
        <taxon>eudicotyledons</taxon>
        <taxon>Gunneridae</taxon>
        <taxon>Pentapetalae</taxon>
        <taxon>rosids</taxon>
        <taxon>fabids</taxon>
        <taxon>Fabales</taxon>
        <taxon>Fabaceae</taxon>
        <taxon>Cercidoideae</taxon>
        <taxon>Cercideae</taxon>
        <taxon>Bauhiniinae</taxon>
        <taxon>Bauhinia</taxon>
    </lineage>
</organism>
<protein>
    <submittedName>
        <fullName evidence="1">Uncharacterized protein</fullName>
    </submittedName>
</protein>
<gene>
    <name evidence="1" type="ORF">L6164_015165</name>
</gene>